<accession>A0ABY4W1N7</accession>
<dbReference type="Pfam" id="PF00873">
    <property type="entry name" value="ACR_tran"/>
    <property type="match status" value="2"/>
</dbReference>
<reference evidence="2" key="1">
    <citation type="submission" date="2022-06" db="EMBL/GenBank/DDBJ databases">
        <title>Sneathiella actinostolidae sp. nov., isolated from a sea anemonein the Western Pacific Ocean.</title>
        <authorList>
            <person name="Wei M.J."/>
        </authorList>
    </citation>
    <scope>NUCLEOTIDE SEQUENCE</scope>
    <source>
        <strain evidence="2">PHK-P5</strain>
    </source>
</reference>
<feature type="transmembrane region" description="Helical" evidence="1">
    <location>
        <begin position="1040"/>
        <end position="1059"/>
    </location>
</feature>
<dbReference type="SUPFAM" id="SSF82693">
    <property type="entry name" value="Multidrug efflux transporter AcrB pore domain, PN1, PN2, PC1 and PC2 subdomains"/>
    <property type="match status" value="2"/>
</dbReference>
<feature type="transmembrane region" description="Helical" evidence="1">
    <location>
        <begin position="1092"/>
        <end position="1116"/>
    </location>
</feature>
<dbReference type="InterPro" id="IPR001036">
    <property type="entry name" value="Acrflvin-R"/>
</dbReference>
<dbReference type="Proteomes" id="UP001056291">
    <property type="component" value="Chromosome"/>
</dbReference>
<feature type="transmembrane region" description="Helical" evidence="1">
    <location>
        <begin position="588"/>
        <end position="610"/>
    </location>
</feature>
<dbReference type="RefSeq" id="WP_251933788.1">
    <property type="nucleotide sequence ID" value="NZ_CP098747.1"/>
</dbReference>
<dbReference type="PANTHER" id="PTHR32063:SF18">
    <property type="entry name" value="CATION EFFLUX SYSTEM PROTEIN"/>
    <property type="match status" value="1"/>
</dbReference>
<feature type="transmembrane region" description="Helical" evidence="1">
    <location>
        <begin position="20"/>
        <end position="37"/>
    </location>
</feature>
<organism evidence="2 3">
    <name type="scientific">Sneathiella marina</name>
    <dbReference type="NCBI Taxonomy" id="2950108"/>
    <lineage>
        <taxon>Bacteria</taxon>
        <taxon>Pseudomonadati</taxon>
        <taxon>Pseudomonadota</taxon>
        <taxon>Alphaproteobacteria</taxon>
        <taxon>Sneathiellales</taxon>
        <taxon>Sneathiellaceae</taxon>
        <taxon>Sneathiella</taxon>
    </lineage>
</organism>
<feature type="transmembrane region" description="Helical" evidence="1">
    <location>
        <begin position="1169"/>
        <end position="1194"/>
    </location>
</feature>
<feature type="transmembrane region" description="Helical" evidence="1">
    <location>
        <begin position="622"/>
        <end position="647"/>
    </location>
</feature>
<feature type="transmembrane region" description="Helical" evidence="1">
    <location>
        <begin position="490"/>
        <end position="510"/>
    </location>
</feature>
<dbReference type="SUPFAM" id="SSF82714">
    <property type="entry name" value="Multidrug efflux transporter AcrB TolC docking domain, DN and DC subdomains"/>
    <property type="match status" value="2"/>
</dbReference>
<dbReference type="Gene3D" id="3.30.2090.10">
    <property type="entry name" value="Multidrug efflux transporter AcrB TolC docking domain, DN and DC subdomains"/>
    <property type="match status" value="2"/>
</dbReference>
<evidence type="ECO:0000313" key="2">
    <source>
        <dbReference type="EMBL" id="USG60877.1"/>
    </source>
</evidence>
<keyword evidence="1" id="KW-1133">Transmembrane helix</keyword>
<dbReference type="Gene3D" id="3.30.70.1430">
    <property type="entry name" value="Multidrug efflux transporter AcrB pore domain"/>
    <property type="match status" value="3"/>
</dbReference>
<proteinExistence type="predicted"/>
<evidence type="ECO:0000313" key="3">
    <source>
        <dbReference type="Proteomes" id="UP001056291"/>
    </source>
</evidence>
<dbReference type="EMBL" id="CP098747">
    <property type="protein sequence ID" value="USG60877.1"/>
    <property type="molecule type" value="Genomic_DNA"/>
</dbReference>
<dbReference type="PANTHER" id="PTHR32063">
    <property type="match status" value="1"/>
</dbReference>
<feature type="transmembrane region" description="Helical" evidence="1">
    <location>
        <begin position="517"/>
        <end position="539"/>
    </location>
</feature>
<dbReference type="Gene3D" id="1.20.1640.10">
    <property type="entry name" value="Multidrug efflux transporter AcrB transmembrane domain"/>
    <property type="match status" value="3"/>
</dbReference>
<keyword evidence="1" id="KW-0472">Membrane</keyword>
<dbReference type="Gene3D" id="3.30.70.1440">
    <property type="entry name" value="Multidrug efflux transporter AcrB pore domain"/>
    <property type="match status" value="1"/>
</dbReference>
<gene>
    <name evidence="2" type="ORF">NBZ79_17100</name>
</gene>
<keyword evidence="3" id="KW-1185">Reference proteome</keyword>
<evidence type="ECO:0000256" key="1">
    <source>
        <dbReference type="SAM" id="Phobius"/>
    </source>
</evidence>
<feature type="transmembrane region" description="Helical" evidence="1">
    <location>
        <begin position="1136"/>
        <end position="1157"/>
    </location>
</feature>
<keyword evidence="1" id="KW-0812">Transmembrane</keyword>
<dbReference type="Gene3D" id="3.30.70.1320">
    <property type="entry name" value="Multidrug efflux transporter AcrB pore domain like"/>
    <property type="match status" value="2"/>
</dbReference>
<dbReference type="SUPFAM" id="SSF82866">
    <property type="entry name" value="Multidrug efflux transporter AcrB transmembrane domain"/>
    <property type="match status" value="2"/>
</dbReference>
<protein>
    <submittedName>
        <fullName evidence="2">Efflux RND transporter permease subunit</fullName>
    </submittedName>
</protein>
<dbReference type="InterPro" id="IPR027463">
    <property type="entry name" value="AcrB_DN_DC_subdom"/>
</dbReference>
<name>A0ABY4W1N7_9PROT</name>
<feature type="transmembrane region" description="Helical" evidence="1">
    <location>
        <begin position="1066"/>
        <end position="1086"/>
    </location>
</feature>
<sequence>MTDITETKNTARYFTENRHISWILLFAVLIWGAYGYLSMPKAKDPDIPVRVATAITSWPGADATKIEQLITRQVEENVAKSSKLQETSPSKFAIKSLTMPNLSVVQIQLSDSLSKTTAAFNEINLNLIALSETLPAGAGTISFNDNFGNTAAILLTIASPTERPVEISLRARDIEAAIKSARRNKGTPEEGTRQSLIVVMPRDINLATPARHMKLLKDYLEENDVIKNAQSLQGPGFLGLDFISSASKNEISRQFHSFLETKLAQSNFHEDAWPIVIIDDPTKTNSLLQANPGDKYSYRDLDDFSNLITRTLQTIPLVTSVNSSGVVDERIYLEYSQDLLASYGLTPNDINGAIAARNSDVSGGEFHAGGSNILVEPSGQYTDPDQIGDTAFSQSPAGAPVYLRDIGNVVPGYVDPPQFLNFYNWRDADGLWHRGKAISLAIQMRDGGQIADFGDAVTASLSTAKQHLPEDLVIERISNQPEQVAENIDLFMTALIEAVVLVVIISLLGFWEWRSALLMMLCIPITLAMTFGVIDLLGIQLQQVSIATLIIALGLLIDDPVVAGDSIKRGLAAGQPRSLASWLGPTKLAQAILFATITNVVAYLPFLLLSGNTGEFLYSLPVVMAAALICSRLVSMSFLPFLGYYLLRPLKKRERTMEERREKGFTGLYFRLGSFLINHRKKALVTSFLFLALIIPLKDVLKTSFFPDDVQYLFYADVRLRNDATISETREVVVKVEKIIQEVAEEFGVQLGPDGGGDPLESIATFLGGGAPRFWFSVTPKLHQQNYAQVVMRVNDKDLTAKLIVPLQKALSERVSGAIIDVRQLQTNPVPYPIEVRLAAKSAIQSEGAESEQEIKTLRLLAAELVSILGSAPNATRARDDWGPESLRLKLEIDSDRAFLAGVTNQDIAASSSGGLNGNEVTTLQRGDKNIPVVTILQPEERAQVSDLENLYVFSSQNSNKIPLEQIARVQYDLHTERVRHLEHFRSVNVRAFPLAGVLPSEVMALVDEDLAAFEDRLPPGFEMEISGEQANAQHGFKQLTKVMGISTGLIFLALVFQFRNAVKPLIVLASVPYGIIGALIALAVTKSPFGFMAFLGIVALIGVIVSHVIVLFDFIEEMREKGEPLELALLDAGIVRLRPVLITVGATVFALGPLALHGGPLWQPLCFAQIGGLTVATFTTLLLVPIIYSIFVLDLKIVSWTSSETSAA</sequence>